<organism evidence="8">
    <name type="scientific">Drosophila sechellia</name>
    <name type="common">Fruit fly</name>
    <dbReference type="NCBI Taxonomy" id="7238"/>
    <lineage>
        <taxon>Eukaryota</taxon>
        <taxon>Metazoa</taxon>
        <taxon>Ecdysozoa</taxon>
        <taxon>Arthropoda</taxon>
        <taxon>Hexapoda</taxon>
        <taxon>Insecta</taxon>
        <taxon>Pterygota</taxon>
        <taxon>Neoptera</taxon>
        <taxon>Endopterygota</taxon>
        <taxon>Diptera</taxon>
        <taxon>Brachycera</taxon>
        <taxon>Muscomorpha</taxon>
        <taxon>Ephydroidea</taxon>
        <taxon>Drosophilidae</taxon>
        <taxon>Drosophila</taxon>
        <taxon>Sophophora</taxon>
    </lineage>
</organism>
<keyword evidence="6" id="KW-0675">Receptor</keyword>
<dbReference type="PhylomeDB" id="B4HUW3"/>
<evidence type="ECO:0000313" key="8">
    <source>
        <dbReference type="Proteomes" id="UP000001292"/>
    </source>
</evidence>
<comment type="subcellular location">
    <subcellularLocation>
        <location evidence="1 6">Cell membrane</location>
        <topology evidence="1 6">Multi-pass membrane protein</topology>
    </subcellularLocation>
</comment>
<dbReference type="KEGG" id="dse:6611041"/>
<feature type="transmembrane region" description="Helical" evidence="6">
    <location>
        <begin position="144"/>
        <end position="162"/>
    </location>
</feature>
<evidence type="ECO:0000313" key="7">
    <source>
        <dbReference type="EMBL" id="EDW50734.1"/>
    </source>
</evidence>
<name>B4HUW3_DROSE</name>
<feature type="transmembrane region" description="Helical" evidence="6">
    <location>
        <begin position="302"/>
        <end position="322"/>
    </location>
</feature>
<keyword evidence="4 6" id="KW-1133">Transmembrane helix</keyword>
<keyword evidence="2 6" id="KW-1003">Cell membrane</keyword>
<feature type="transmembrane region" description="Helical" evidence="6">
    <location>
        <begin position="38"/>
        <end position="56"/>
    </location>
</feature>
<keyword evidence="5 6" id="KW-0472">Membrane</keyword>
<protein>
    <recommendedName>
        <fullName evidence="6">Gustatory receptor</fullName>
    </recommendedName>
</protein>
<comment type="similarity">
    <text evidence="6">Belongs to the insect chemoreceptor superfamily. Gustatory receptor (GR) family.</text>
</comment>
<dbReference type="EMBL" id="CH480817">
    <property type="protein sequence ID" value="EDW50734.1"/>
    <property type="molecule type" value="Genomic_DNA"/>
</dbReference>
<dbReference type="OMA" id="HFRFHWL"/>
<feature type="transmembrane region" description="Helical" evidence="6">
    <location>
        <begin position="278"/>
        <end position="296"/>
    </location>
</feature>
<feature type="transmembrane region" description="Helical" evidence="6">
    <location>
        <begin position="98"/>
        <end position="123"/>
    </location>
</feature>
<gene>
    <name evidence="7" type="primary">Dsec\GM13831</name>
    <name evidence="7" type="ORF">Dsec_GM13831</name>
</gene>
<accession>B4HUW3</accession>
<dbReference type="Proteomes" id="UP000001292">
    <property type="component" value="Unassembled WGS sequence"/>
</dbReference>
<dbReference type="GO" id="GO:0005886">
    <property type="term" value="C:plasma membrane"/>
    <property type="evidence" value="ECO:0007669"/>
    <property type="project" value="UniProtKB-SubCell"/>
</dbReference>
<dbReference type="GO" id="GO:0050909">
    <property type="term" value="P:sensory perception of taste"/>
    <property type="evidence" value="ECO:0007669"/>
    <property type="project" value="InterPro"/>
</dbReference>
<evidence type="ECO:0000256" key="2">
    <source>
        <dbReference type="ARBA" id="ARBA00022475"/>
    </source>
</evidence>
<proteinExistence type="inferred from homology"/>
<evidence type="ECO:0000256" key="4">
    <source>
        <dbReference type="ARBA" id="ARBA00022989"/>
    </source>
</evidence>
<dbReference type="GO" id="GO:0007165">
    <property type="term" value="P:signal transduction"/>
    <property type="evidence" value="ECO:0007669"/>
    <property type="project" value="UniProtKB-KW"/>
</dbReference>
<dbReference type="InterPro" id="IPR013604">
    <property type="entry name" value="7TM_chemorcpt"/>
</dbReference>
<evidence type="ECO:0000256" key="5">
    <source>
        <dbReference type="ARBA" id="ARBA00023136"/>
    </source>
</evidence>
<evidence type="ECO:0000256" key="1">
    <source>
        <dbReference type="ARBA" id="ARBA00004651"/>
    </source>
</evidence>
<keyword evidence="8" id="KW-1185">Reference proteome</keyword>
<keyword evidence="6" id="KW-0807">Transducer</keyword>
<reference evidence="7 8" key="1">
    <citation type="journal article" date="2007" name="Nature">
        <title>Evolution of genes and genomes on the Drosophila phylogeny.</title>
        <authorList>
            <consortium name="Drosophila 12 Genomes Consortium"/>
            <person name="Clark A.G."/>
            <person name="Eisen M.B."/>
            <person name="Smith D.R."/>
            <person name="Bergman C.M."/>
            <person name="Oliver B."/>
            <person name="Markow T.A."/>
            <person name="Kaufman T.C."/>
            <person name="Kellis M."/>
            <person name="Gelbart W."/>
            <person name="Iyer V.N."/>
            <person name="Pollard D.A."/>
            <person name="Sackton T.B."/>
            <person name="Larracuente A.M."/>
            <person name="Singh N.D."/>
            <person name="Abad J.P."/>
            <person name="Abt D.N."/>
            <person name="Adryan B."/>
            <person name="Aguade M."/>
            <person name="Akashi H."/>
            <person name="Anderson W.W."/>
            <person name="Aquadro C.F."/>
            <person name="Ardell D.H."/>
            <person name="Arguello R."/>
            <person name="Artieri C.G."/>
            <person name="Barbash D.A."/>
            <person name="Barker D."/>
            <person name="Barsanti P."/>
            <person name="Batterham P."/>
            <person name="Batzoglou S."/>
            <person name="Begun D."/>
            <person name="Bhutkar A."/>
            <person name="Blanco E."/>
            <person name="Bosak S.A."/>
            <person name="Bradley R.K."/>
            <person name="Brand A.D."/>
            <person name="Brent M.R."/>
            <person name="Brooks A.N."/>
            <person name="Brown R.H."/>
            <person name="Butlin R.K."/>
            <person name="Caggese C."/>
            <person name="Calvi B.R."/>
            <person name="Bernardo de Carvalho A."/>
            <person name="Caspi A."/>
            <person name="Castrezana S."/>
            <person name="Celniker S.E."/>
            <person name="Chang J.L."/>
            <person name="Chapple C."/>
            <person name="Chatterji S."/>
            <person name="Chinwalla A."/>
            <person name="Civetta A."/>
            <person name="Clifton S.W."/>
            <person name="Comeron J.M."/>
            <person name="Costello J.C."/>
            <person name="Coyne J.A."/>
            <person name="Daub J."/>
            <person name="David R.G."/>
            <person name="Delcher A.L."/>
            <person name="Delehaunty K."/>
            <person name="Do C.B."/>
            <person name="Ebling H."/>
            <person name="Edwards K."/>
            <person name="Eickbush T."/>
            <person name="Evans J.D."/>
            <person name="Filipski A."/>
            <person name="Findeiss S."/>
            <person name="Freyhult E."/>
            <person name="Fulton L."/>
            <person name="Fulton R."/>
            <person name="Garcia A.C."/>
            <person name="Gardiner A."/>
            <person name="Garfield D.A."/>
            <person name="Garvin B.E."/>
            <person name="Gibson G."/>
            <person name="Gilbert D."/>
            <person name="Gnerre S."/>
            <person name="Godfrey J."/>
            <person name="Good R."/>
            <person name="Gotea V."/>
            <person name="Gravely B."/>
            <person name="Greenberg A.J."/>
            <person name="Griffiths-Jones S."/>
            <person name="Gross S."/>
            <person name="Guigo R."/>
            <person name="Gustafson E.A."/>
            <person name="Haerty W."/>
            <person name="Hahn M.W."/>
            <person name="Halligan D.L."/>
            <person name="Halpern A.L."/>
            <person name="Halter G.M."/>
            <person name="Han M.V."/>
            <person name="Heger A."/>
            <person name="Hillier L."/>
            <person name="Hinrichs A.S."/>
            <person name="Holmes I."/>
            <person name="Hoskins R.A."/>
            <person name="Hubisz M.J."/>
            <person name="Hultmark D."/>
            <person name="Huntley M.A."/>
            <person name="Jaffe D.B."/>
            <person name="Jagadeeshan S."/>
            <person name="Jeck W.R."/>
            <person name="Johnson J."/>
            <person name="Jones C.D."/>
            <person name="Jordan W.C."/>
            <person name="Karpen G.H."/>
            <person name="Kataoka E."/>
            <person name="Keightley P.D."/>
            <person name="Kheradpour P."/>
            <person name="Kirkness E.F."/>
            <person name="Koerich L.B."/>
            <person name="Kristiansen K."/>
            <person name="Kudrna D."/>
            <person name="Kulathinal R.J."/>
            <person name="Kumar S."/>
            <person name="Kwok R."/>
            <person name="Lander E."/>
            <person name="Langley C.H."/>
            <person name="Lapoint R."/>
            <person name="Lazzaro B.P."/>
            <person name="Lee S.J."/>
            <person name="Levesque L."/>
            <person name="Li R."/>
            <person name="Lin C.F."/>
            <person name="Lin M.F."/>
            <person name="Lindblad-Toh K."/>
            <person name="Llopart A."/>
            <person name="Long M."/>
            <person name="Low L."/>
            <person name="Lozovsky E."/>
            <person name="Lu J."/>
            <person name="Luo M."/>
            <person name="Machado C.A."/>
            <person name="Makalowski W."/>
            <person name="Marzo M."/>
            <person name="Matsuda M."/>
            <person name="Matzkin L."/>
            <person name="McAllister B."/>
            <person name="McBride C.S."/>
            <person name="McKernan B."/>
            <person name="McKernan K."/>
            <person name="Mendez-Lago M."/>
            <person name="Minx P."/>
            <person name="Mollenhauer M.U."/>
            <person name="Montooth K."/>
            <person name="Mount S.M."/>
            <person name="Mu X."/>
            <person name="Myers E."/>
            <person name="Negre B."/>
            <person name="Newfeld S."/>
            <person name="Nielsen R."/>
            <person name="Noor M.A."/>
            <person name="O'Grady P."/>
            <person name="Pachter L."/>
            <person name="Papaceit M."/>
            <person name="Parisi M.J."/>
            <person name="Parisi M."/>
            <person name="Parts L."/>
            <person name="Pedersen J.S."/>
            <person name="Pesole G."/>
            <person name="Phillippy A.M."/>
            <person name="Ponting C.P."/>
            <person name="Pop M."/>
            <person name="Porcelli D."/>
            <person name="Powell J.R."/>
            <person name="Prohaska S."/>
            <person name="Pruitt K."/>
            <person name="Puig M."/>
            <person name="Quesneville H."/>
            <person name="Ram K.R."/>
            <person name="Rand D."/>
            <person name="Rasmussen M.D."/>
            <person name="Reed L.K."/>
            <person name="Reenan R."/>
            <person name="Reily A."/>
            <person name="Remington K.A."/>
            <person name="Rieger T.T."/>
            <person name="Ritchie M.G."/>
            <person name="Robin C."/>
            <person name="Rogers Y.H."/>
            <person name="Rohde C."/>
            <person name="Rozas J."/>
            <person name="Rubenfield M.J."/>
            <person name="Ruiz A."/>
            <person name="Russo S."/>
            <person name="Salzberg S.L."/>
            <person name="Sanchez-Gracia A."/>
            <person name="Saranga D.J."/>
            <person name="Sato H."/>
            <person name="Schaeffer S.W."/>
            <person name="Schatz M.C."/>
            <person name="Schlenke T."/>
            <person name="Schwartz R."/>
            <person name="Segarra C."/>
            <person name="Singh R.S."/>
            <person name="Sirot L."/>
            <person name="Sirota M."/>
            <person name="Sisneros N.B."/>
            <person name="Smith C.D."/>
            <person name="Smith T.F."/>
            <person name="Spieth J."/>
            <person name="Stage D.E."/>
            <person name="Stark A."/>
            <person name="Stephan W."/>
            <person name="Strausberg R.L."/>
            <person name="Strempel S."/>
            <person name="Sturgill D."/>
            <person name="Sutton G."/>
            <person name="Sutton G.G."/>
            <person name="Tao W."/>
            <person name="Teichmann S."/>
            <person name="Tobari Y.N."/>
            <person name="Tomimura Y."/>
            <person name="Tsolas J.M."/>
            <person name="Valente V.L."/>
            <person name="Venter E."/>
            <person name="Venter J.C."/>
            <person name="Vicario S."/>
            <person name="Vieira F.G."/>
            <person name="Vilella A.J."/>
            <person name="Villasante A."/>
            <person name="Walenz B."/>
            <person name="Wang J."/>
            <person name="Wasserman M."/>
            <person name="Watts T."/>
            <person name="Wilson D."/>
            <person name="Wilson R.K."/>
            <person name="Wing R.A."/>
            <person name="Wolfner M.F."/>
            <person name="Wong A."/>
            <person name="Wong G.K."/>
            <person name="Wu C.I."/>
            <person name="Wu G."/>
            <person name="Yamamoto D."/>
            <person name="Yang H.P."/>
            <person name="Yang S.P."/>
            <person name="Yorke J.A."/>
            <person name="Yoshida K."/>
            <person name="Zdobnov E."/>
            <person name="Zhang P."/>
            <person name="Zhang Y."/>
            <person name="Zimin A.V."/>
            <person name="Baldwin J."/>
            <person name="Abdouelleil A."/>
            <person name="Abdulkadir J."/>
            <person name="Abebe A."/>
            <person name="Abera B."/>
            <person name="Abreu J."/>
            <person name="Acer S.C."/>
            <person name="Aftuck L."/>
            <person name="Alexander A."/>
            <person name="An P."/>
            <person name="Anderson E."/>
            <person name="Anderson S."/>
            <person name="Arachi H."/>
            <person name="Azer M."/>
            <person name="Bachantsang P."/>
            <person name="Barry A."/>
            <person name="Bayul T."/>
            <person name="Berlin A."/>
            <person name="Bessette D."/>
            <person name="Bloom T."/>
            <person name="Blye J."/>
            <person name="Boguslavskiy L."/>
            <person name="Bonnet C."/>
            <person name="Boukhgalter B."/>
            <person name="Bourzgui I."/>
            <person name="Brown A."/>
            <person name="Cahill P."/>
            <person name="Channer S."/>
            <person name="Cheshatsang Y."/>
            <person name="Chuda L."/>
            <person name="Citroen M."/>
            <person name="Collymore A."/>
            <person name="Cooke P."/>
            <person name="Costello M."/>
            <person name="D'Aco K."/>
            <person name="Daza R."/>
            <person name="De Haan G."/>
            <person name="DeGray S."/>
            <person name="DeMaso C."/>
            <person name="Dhargay N."/>
            <person name="Dooley K."/>
            <person name="Dooley E."/>
            <person name="Doricent M."/>
            <person name="Dorje P."/>
            <person name="Dorjee K."/>
            <person name="Dupes A."/>
            <person name="Elong R."/>
            <person name="Falk J."/>
            <person name="Farina A."/>
            <person name="Faro S."/>
            <person name="Ferguson D."/>
            <person name="Fisher S."/>
            <person name="Foley C.D."/>
            <person name="Franke A."/>
            <person name="Friedrich D."/>
            <person name="Gadbois L."/>
            <person name="Gearin G."/>
            <person name="Gearin C.R."/>
            <person name="Giannoukos G."/>
            <person name="Goode T."/>
            <person name="Graham J."/>
            <person name="Grandbois E."/>
            <person name="Grewal S."/>
            <person name="Gyaltsen K."/>
            <person name="Hafez N."/>
            <person name="Hagos B."/>
            <person name="Hall J."/>
            <person name="Henson C."/>
            <person name="Hollinger A."/>
            <person name="Honan T."/>
            <person name="Huard M.D."/>
            <person name="Hughes L."/>
            <person name="Hurhula B."/>
            <person name="Husby M.E."/>
            <person name="Kamat A."/>
            <person name="Kanga B."/>
            <person name="Kashin S."/>
            <person name="Khazanovich D."/>
            <person name="Kisner P."/>
            <person name="Lance K."/>
            <person name="Lara M."/>
            <person name="Lee W."/>
            <person name="Lennon N."/>
            <person name="Letendre F."/>
            <person name="LeVine R."/>
            <person name="Lipovsky A."/>
            <person name="Liu X."/>
            <person name="Liu J."/>
            <person name="Liu S."/>
            <person name="Lokyitsang T."/>
            <person name="Lokyitsang Y."/>
            <person name="Lubonja R."/>
            <person name="Lui A."/>
            <person name="MacDonald P."/>
            <person name="Magnisalis V."/>
            <person name="Maru K."/>
            <person name="Matthews C."/>
            <person name="McCusker W."/>
            <person name="McDonough S."/>
            <person name="Mehta T."/>
            <person name="Meldrim J."/>
            <person name="Meneus L."/>
            <person name="Mihai O."/>
            <person name="Mihalev A."/>
            <person name="Mihova T."/>
            <person name="Mittelman R."/>
            <person name="Mlenga V."/>
            <person name="Montmayeur A."/>
            <person name="Mulrain L."/>
            <person name="Navidi A."/>
            <person name="Naylor J."/>
            <person name="Negash T."/>
            <person name="Nguyen T."/>
            <person name="Nguyen N."/>
            <person name="Nicol R."/>
            <person name="Norbu C."/>
            <person name="Norbu N."/>
            <person name="Novod N."/>
            <person name="O'Neill B."/>
            <person name="Osman S."/>
            <person name="Markiewicz E."/>
            <person name="Oyono O.L."/>
            <person name="Patti C."/>
            <person name="Phunkhang P."/>
            <person name="Pierre F."/>
            <person name="Priest M."/>
            <person name="Raghuraman S."/>
            <person name="Rege F."/>
            <person name="Reyes R."/>
            <person name="Rise C."/>
            <person name="Rogov P."/>
            <person name="Ross K."/>
            <person name="Ryan E."/>
            <person name="Settipalli S."/>
            <person name="Shea T."/>
            <person name="Sherpa N."/>
            <person name="Shi L."/>
            <person name="Shih D."/>
            <person name="Sparrow T."/>
            <person name="Spaulding J."/>
            <person name="Stalker J."/>
            <person name="Stange-Thomann N."/>
            <person name="Stavropoulos S."/>
            <person name="Stone C."/>
            <person name="Strader C."/>
            <person name="Tesfaye S."/>
            <person name="Thomson T."/>
            <person name="Thoulutsang Y."/>
            <person name="Thoulutsang D."/>
            <person name="Topham K."/>
            <person name="Topping I."/>
            <person name="Tsamla T."/>
            <person name="Vassiliev H."/>
            <person name="Vo A."/>
            <person name="Wangchuk T."/>
            <person name="Wangdi T."/>
            <person name="Weiand M."/>
            <person name="Wilkinson J."/>
            <person name="Wilson A."/>
            <person name="Yadav S."/>
            <person name="Young G."/>
            <person name="Yu Q."/>
            <person name="Zembek L."/>
            <person name="Zhong D."/>
            <person name="Zimmer A."/>
            <person name="Zwirko Z."/>
            <person name="Jaffe D.B."/>
            <person name="Alvarez P."/>
            <person name="Brockman W."/>
            <person name="Butler J."/>
            <person name="Chin C."/>
            <person name="Gnerre S."/>
            <person name="Grabherr M."/>
            <person name="Kleber M."/>
            <person name="Mauceli E."/>
            <person name="MacCallum I."/>
        </authorList>
    </citation>
    <scope>NUCLEOTIDE SEQUENCE [LARGE SCALE GENOMIC DNA]</scope>
    <source>
        <strain evidence="8">Rob3c / Tucson 14021-0248.25</strain>
    </source>
</reference>
<feature type="transmembrane region" description="Helical" evidence="6">
    <location>
        <begin position="182"/>
        <end position="215"/>
    </location>
</feature>
<keyword evidence="3 6" id="KW-0812">Transmembrane</keyword>
<feature type="transmembrane region" description="Helical" evidence="6">
    <location>
        <begin position="68"/>
        <end position="86"/>
    </location>
</feature>
<dbReference type="HOGENOM" id="CLU_738244_0_0_1"/>
<comment type="function">
    <text evidence="6">Gustatory receptor which mediates acceptance or avoidance behavior, depending on its substrates.</text>
</comment>
<evidence type="ECO:0000256" key="6">
    <source>
        <dbReference type="RuleBase" id="RU363108"/>
    </source>
</evidence>
<dbReference type="Pfam" id="PF08395">
    <property type="entry name" value="7tm_7"/>
    <property type="match status" value="1"/>
</dbReference>
<dbReference type="AlphaFoldDB" id="B4HUW3"/>
<evidence type="ECO:0000256" key="3">
    <source>
        <dbReference type="ARBA" id="ARBA00022692"/>
    </source>
</evidence>
<sequence>MGHPPFTSLKGGKSGFGSIVWPSAMREVNLLNRFTRQFLFLIVLVTQICGVTTFVYNSKAQCFRHSGFLRFYSSLVLIFLTLFLMVTTSKMFDNLQAVWPYAVGSVVMLVVRIQGFLESAEIVELLNQMLRMMRQVNLMARHPNLFRLKHLLLLLLALQNLLRSLNTIVGINKRSAEAYDTLLNSVVLLIVLAVLLSFLLQITINICLFVVLIATYSELHHCTRRISNDMDKLRLYSVLESGQFMVLVKQLQGITEKLIRLHHNVFRITVRITRHFRFHWLCAIIYGLIPFFSLTAKDQNGFYFLIISALNIIFQWTIFAILSRESRITRSLCTFYLTNYHMETARTIDELLHQEIWERITVTIYGITLDTKLLFKLLSISAFCAFVNRLEYLHIQCPQ</sequence>